<dbReference type="AlphaFoldDB" id="A0A2H1V846"/>
<organism evidence="1">
    <name type="scientific">Spodoptera frugiperda</name>
    <name type="common">Fall armyworm</name>
    <dbReference type="NCBI Taxonomy" id="7108"/>
    <lineage>
        <taxon>Eukaryota</taxon>
        <taxon>Metazoa</taxon>
        <taxon>Ecdysozoa</taxon>
        <taxon>Arthropoda</taxon>
        <taxon>Hexapoda</taxon>
        <taxon>Insecta</taxon>
        <taxon>Pterygota</taxon>
        <taxon>Neoptera</taxon>
        <taxon>Endopterygota</taxon>
        <taxon>Lepidoptera</taxon>
        <taxon>Glossata</taxon>
        <taxon>Ditrysia</taxon>
        <taxon>Noctuoidea</taxon>
        <taxon>Noctuidae</taxon>
        <taxon>Amphipyrinae</taxon>
        <taxon>Spodoptera</taxon>
    </lineage>
</organism>
<gene>
    <name evidence="1" type="ORF">SFRICE_028186</name>
</gene>
<sequence>MTHIVQCEVGDEWPRVASLSRQWERARRLVINSVTWSGGAKSYIGAYTCTLSLVASCRLQAHSFIK</sequence>
<accession>A0A2H1V846</accession>
<dbReference type="EMBL" id="ODYU01001159">
    <property type="protein sequence ID" value="SOQ36979.1"/>
    <property type="molecule type" value="Genomic_DNA"/>
</dbReference>
<name>A0A2H1V846_SPOFR</name>
<protein>
    <submittedName>
        <fullName evidence="1">SFRICE_028186</fullName>
    </submittedName>
</protein>
<evidence type="ECO:0000313" key="1">
    <source>
        <dbReference type="EMBL" id="SOQ36979.1"/>
    </source>
</evidence>
<reference evidence="1" key="1">
    <citation type="submission" date="2016-07" db="EMBL/GenBank/DDBJ databases">
        <authorList>
            <person name="Bretaudeau A."/>
        </authorList>
    </citation>
    <scope>NUCLEOTIDE SEQUENCE</scope>
    <source>
        <strain evidence="1">Rice</strain>
        <tissue evidence="1">Whole body</tissue>
    </source>
</reference>
<proteinExistence type="predicted"/>